<dbReference type="OrthoDB" id="6119038at2"/>
<reference evidence="1 2" key="1">
    <citation type="submission" date="2019-06" db="EMBL/GenBank/DDBJ databases">
        <title>Complete genome sequence of Janthinobacterium sp. SNU WT3 isolated from diseased rainbow trout.</title>
        <authorList>
            <person name="Oh W.T."/>
            <person name="Park S.C."/>
        </authorList>
    </citation>
    <scope>NUCLEOTIDE SEQUENCE [LARGE SCALE GENOMIC DNA]</scope>
    <source>
        <strain evidence="1 2">SNU WT3</strain>
    </source>
</reference>
<gene>
    <name evidence="1" type="ORF">FJQ89_02395</name>
</gene>
<keyword evidence="2" id="KW-1185">Reference proteome</keyword>
<dbReference type="RefSeq" id="WP_141168879.1">
    <property type="nucleotide sequence ID" value="NZ_CP041185.1"/>
</dbReference>
<sequence length="289" mass="32630">MSERRNFFEIPDGFPAIPSYSSKWRAIRLELRPHTGEWVTSHIACVDPDGFLVKQTIRPQLMRALFGIHHKHFQSLLEFIEESLTAYLAADGSLEEWLVPIEGFAVTKTKTAYALHGRLDAMRSAAQQSTIFYNMEDSDAPAESVSAEEDSRFWSTRVREQVTLVRPDLAPYFEKHGMLYSDTAKFGFLMPSAAAHFSNLAPHSISHSMRLARGKLQELRTASKTMSLLKTKLVAGIPRSDDIMWSDKQQEATRRAIKELEQESLESKVTLDLVESVQQAANSVLSLVD</sequence>
<dbReference type="AlphaFoldDB" id="A0A4Y6R943"/>
<proteinExistence type="predicted"/>
<organism evidence="1 2">
    <name type="scientific">Janthinobacterium tructae</name>
    <dbReference type="NCBI Taxonomy" id="2590869"/>
    <lineage>
        <taxon>Bacteria</taxon>
        <taxon>Pseudomonadati</taxon>
        <taxon>Pseudomonadota</taxon>
        <taxon>Betaproteobacteria</taxon>
        <taxon>Burkholderiales</taxon>
        <taxon>Oxalobacteraceae</taxon>
        <taxon>Janthinobacterium</taxon>
    </lineage>
</organism>
<name>A0A4Y6R943_9BURK</name>
<accession>A0A4Y6R943</accession>
<dbReference type="EMBL" id="CP041185">
    <property type="protein sequence ID" value="QDG69389.1"/>
    <property type="molecule type" value="Genomic_DNA"/>
</dbReference>
<dbReference type="Proteomes" id="UP000316665">
    <property type="component" value="Chromosome"/>
</dbReference>
<evidence type="ECO:0000313" key="1">
    <source>
        <dbReference type="EMBL" id="QDG69389.1"/>
    </source>
</evidence>
<dbReference type="KEGG" id="jas:FJQ89_02395"/>
<protein>
    <submittedName>
        <fullName evidence="1">Uncharacterized protein</fullName>
    </submittedName>
</protein>
<evidence type="ECO:0000313" key="2">
    <source>
        <dbReference type="Proteomes" id="UP000316665"/>
    </source>
</evidence>